<dbReference type="Gene3D" id="1.10.530.10">
    <property type="match status" value="1"/>
</dbReference>
<dbReference type="AlphaFoldDB" id="A0A948S0C5"/>
<protein>
    <submittedName>
        <fullName evidence="3">Lytic transglycosylase domain-containing protein</fullName>
    </submittedName>
</protein>
<dbReference type="Pfam" id="PF01464">
    <property type="entry name" value="SLT"/>
    <property type="match status" value="1"/>
</dbReference>
<feature type="region of interest" description="Disordered" evidence="1">
    <location>
        <begin position="90"/>
        <end position="125"/>
    </location>
</feature>
<evidence type="ECO:0000256" key="1">
    <source>
        <dbReference type="SAM" id="MobiDB-lite"/>
    </source>
</evidence>
<dbReference type="CDD" id="cd00254">
    <property type="entry name" value="LT-like"/>
    <property type="match status" value="1"/>
</dbReference>
<evidence type="ECO:0000313" key="3">
    <source>
        <dbReference type="EMBL" id="MBU2692942.1"/>
    </source>
</evidence>
<dbReference type="EMBL" id="JAHJDP010000107">
    <property type="protein sequence ID" value="MBU2692942.1"/>
    <property type="molecule type" value="Genomic_DNA"/>
</dbReference>
<name>A0A948S0C5_UNCEI</name>
<dbReference type="InterPro" id="IPR023346">
    <property type="entry name" value="Lysozyme-like_dom_sf"/>
</dbReference>
<dbReference type="Proteomes" id="UP000777784">
    <property type="component" value="Unassembled WGS sequence"/>
</dbReference>
<proteinExistence type="predicted"/>
<evidence type="ECO:0000313" key="4">
    <source>
        <dbReference type="Proteomes" id="UP000777784"/>
    </source>
</evidence>
<evidence type="ECO:0000259" key="2">
    <source>
        <dbReference type="Pfam" id="PF01464"/>
    </source>
</evidence>
<dbReference type="PANTHER" id="PTHR37423:SF2">
    <property type="entry name" value="MEMBRANE-BOUND LYTIC MUREIN TRANSGLYCOSYLASE C"/>
    <property type="match status" value="1"/>
</dbReference>
<gene>
    <name evidence="3" type="ORF">KJ970_18650</name>
</gene>
<dbReference type="PANTHER" id="PTHR37423">
    <property type="entry name" value="SOLUBLE LYTIC MUREIN TRANSGLYCOSYLASE-RELATED"/>
    <property type="match status" value="1"/>
</dbReference>
<feature type="domain" description="Transglycosylase SLT" evidence="2">
    <location>
        <begin position="149"/>
        <end position="244"/>
    </location>
</feature>
<sequence>MQKAIDSFEALLFKELLRPLESSLSGEKSTGGLGAHSDLLSSLWLDPVAHQMAERMDLFPSGLWVSDNENAMPPSASGFAIERRPQLDLVQKDSREAPPEISRKKTIEEALHPSQKPTASPADHTAVRNTAALESIRSEKTALKPIDSLIQKVSGELDLPANLIRAIVMRESTGRSDAVSSKGAQGLMQLMPGTAKDMGVLDPLNPLDNLRGGARYIKNLLQRFQKPQLALAAYHAGPRRVEEYDGVPPYPSTKAYIKDVLELKSRFDAADPEGATTSSFPGSLGNSI</sequence>
<reference evidence="3" key="1">
    <citation type="submission" date="2021-05" db="EMBL/GenBank/DDBJ databases">
        <title>Energy efficiency and biological interactions define the core microbiome of deep oligotrophic groundwater.</title>
        <authorList>
            <person name="Mehrshad M."/>
            <person name="Lopez-Fernandez M."/>
            <person name="Bell E."/>
            <person name="Bernier-Latmani R."/>
            <person name="Bertilsson S."/>
            <person name="Dopson M."/>
        </authorList>
    </citation>
    <scope>NUCLEOTIDE SEQUENCE</scope>
    <source>
        <strain evidence="3">Modern_marine.mb.64</strain>
    </source>
</reference>
<dbReference type="SUPFAM" id="SSF53955">
    <property type="entry name" value="Lysozyme-like"/>
    <property type="match status" value="1"/>
</dbReference>
<comment type="caution">
    <text evidence="3">The sequence shown here is derived from an EMBL/GenBank/DDBJ whole genome shotgun (WGS) entry which is preliminary data.</text>
</comment>
<dbReference type="InterPro" id="IPR008258">
    <property type="entry name" value="Transglycosylase_SLT_dom_1"/>
</dbReference>
<accession>A0A948S0C5</accession>
<feature type="compositionally biased region" description="Basic and acidic residues" evidence="1">
    <location>
        <begin position="90"/>
        <end position="111"/>
    </location>
</feature>
<organism evidence="3 4">
    <name type="scientific">Eiseniibacteriota bacterium</name>
    <dbReference type="NCBI Taxonomy" id="2212470"/>
    <lineage>
        <taxon>Bacteria</taxon>
        <taxon>Candidatus Eiseniibacteriota</taxon>
    </lineage>
</organism>